<evidence type="ECO:0000256" key="9">
    <source>
        <dbReference type="SAM" id="MobiDB-lite"/>
    </source>
</evidence>
<dbReference type="Proteomes" id="UP000037084">
    <property type="component" value="Unassembled WGS sequence"/>
</dbReference>
<feature type="domain" description="Signal transduction histidine kinase subgroup 3 dimerisation and phosphoacceptor" evidence="12">
    <location>
        <begin position="186"/>
        <end position="251"/>
    </location>
</feature>
<feature type="region of interest" description="Disordered" evidence="9">
    <location>
        <begin position="332"/>
        <end position="359"/>
    </location>
</feature>
<keyword evidence="8" id="KW-0902">Two-component regulatory system</keyword>
<dbReference type="CDD" id="cd16917">
    <property type="entry name" value="HATPase_UhpB-NarQ-NarX-like"/>
    <property type="match status" value="1"/>
</dbReference>
<protein>
    <recommendedName>
        <fullName evidence="2">histidine kinase</fullName>
        <ecNumber evidence="2">2.7.13.3</ecNumber>
    </recommendedName>
</protein>
<keyword evidence="4" id="KW-0808">Transferase</keyword>
<reference evidence="14" key="1">
    <citation type="submission" date="2015-07" db="EMBL/GenBank/DDBJ databases">
        <authorList>
            <consortium name="Consortium for Microbial Forensics and Genomics (microFORGE)"/>
            <person name="Knight B.M."/>
            <person name="Roberts D.P."/>
            <person name="Lin D."/>
            <person name="Hari K."/>
            <person name="Fletcher J."/>
            <person name="Melcher U."/>
            <person name="Blagden T."/>
            <person name="Winegar R.A."/>
        </authorList>
    </citation>
    <scope>NUCLEOTIDE SEQUENCE [LARGE SCALE GENOMIC DNA]</scope>
    <source>
        <strain evidence="14">NRRL B-1447</strain>
    </source>
</reference>
<evidence type="ECO:0000256" key="10">
    <source>
        <dbReference type="SAM" id="Phobius"/>
    </source>
</evidence>
<feature type="compositionally biased region" description="Pro residues" evidence="9">
    <location>
        <begin position="338"/>
        <end position="350"/>
    </location>
</feature>
<dbReference type="EC" id="2.7.13.3" evidence="2"/>
<keyword evidence="10" id="KW-0812">Transmembrane</keyword>
<keyword evidence="6 13" id="KW-0418">Kinase</keyword>
<dbReference type="GO" id="GO:0016020">
    <property type="term" value="C:membrane"/>
    <property type="evidence" value="ECO:0007669"/>
    <property type="project" value="InterPro"/>
</dbReference>
<name>A0A0L8N3I3_STRVG</name>
<feature type="transmembrane region" description="Helical" evidence="10">
    <location>
        <begin position="41"/>
        <end position="57"/>
    </location>
</feature>
<evidence type="ECO:0000259" key="12">
    <source>
        <dbReference type="Pfam" id="PF07730"/>
    </source>
</evidence>
<dbReference type="PATRIC" id="fig|1961.12.peg.926"/>
<sequence length="534" mass="56430">MRGARWTAAGRGPAVRDAALWAAMAGAGVYAHGQEAHPSPVLGLVLPLLVLAVAVPVGRTRPAAAVFLANLVVASGLAHPTATASPYLLALAVLAYLLGLRADRAGPVLVLFGACAALDLALCAVLGVGAVHWFYALSLIPAALLLPWLAGRYRQARLALVHEGWERARSLEERQRSVAEQARLRERTRIASDMHDSLGHELSLIALRAGALELSPTLTGQDRADLAVLRAAVSDAVGHLRDTIGVLREDSEGEEPTAPAVEPVEELVARTRESGVTVHLRREGPARALPPLVDRGAYRVVQESLTNAIKHAPGSTVHVGIVRRADRTEIRVTNSAPPSGPPPAGPPPPAAGRDPGHRGLTGLRERVLLIGGTLHAAPREGGFEVLATLPDQVNPERARSTGEPREESGTPASRRLAVARSGARRRFAAAFAAPVGFGLVALVSCAYLAHQLTGCVLRPADFAAVRVGQDRAEVARLLPEQQFRYVPDAVRALPVPAGTVCAYYRSNGNLLDRVDVYRLCYAGSRLAAKDVLPG</sequence>
<proteinExistence type="predicted"/>
<dbReference type="Pfam" id="PF07730">
    <property type="entry name" value="HisKA_3"/>
    <property type="match status" value="1"/>
</dbReference>
<dbReference type="InterPro" id="IPR050482">
    <property type="entry name" value="Sensor_HK_TwoCompSys"/>
</dbReference>
<evidence type="ECO:0000259" key="11">
    <source>
        <dbReference type="Pfam" id="PF02518"/>
    </source>
</evidence>
<feature type="transmembrane region" description="Helical" evidence="10">
    <location>
        <begin position="427"/>
        <end position="449"/>
    </location>
</feature>
<keyword evidence="3" id="KW-0597">Phosphoprotein</keyword>
<feature type="domain" description="Histidine kinase/HSP90-like ATPase" evidence="11">
    <location>
        <begin position="296"/>
        <end position="391"/>
    </location>
</feature>
<keyword evidence="5" id="KW-0547">Nucleotide-binding</keyword>
<feature type="transmembrane region" description="Helical" evidence="10">
    <location>
        <begin position="108"/>
        <end position="127"/>
    </location>
</feature>
<dbReference type="InterPro" id="IPR003594">
    <property type="entry name" value="HATPase_dom"/>
</dbReference>
<evidence type="ECO:0000313" key="13">
    <source>
        <dbReference type="EMBL" id="KOG57234.1"/>
    </source>
</evidence>
<feature type="region of interest" description="Disordered" evidence="9">
    <location>
        <begin position="388"/>
        <end position="415"/>
    </location>
</feature>
<evidence type="ECO:0000256" key="3">
    <source>
        <dbReference type="ARBA" id="ARBA00022553"/>
    </source>
</evidence>
<feature type="compositionally biased region" description="Basic and acidic residues" evidence="9">
    <location>
        <begin position="394"/>
        <end position="408"/>
    </location>
</feature>
<gene>
    <name evidence="13" type="ORF">ADK75_04340</name>
</gene>
<keyword evidence="10" id="KW-0472">Membrane</keyword>
<dbReference type="OrthoDB" id="227596at2"/>
<evidence type="ECO:0000256" key="1">
    <source>
        <dbReference type="ARBA" id="ARBA00000085"/>
    </source>
</evidence>
<dbReference type="AlphaFoldDB" id="A0A0L8N3I3"/>
<organism evidence="13 14">
    <name type="scientific">Streptomyces virginiae</name>
    <name type="common">Streptomyces cinnamonensis</name>
    <dbReference type="NCBI Taxonomy" id="1961"/>
    <lineage>
        <taxon>Bacteria</taxon>
        <taxon>Bacillati</taxon>
        <taxon>Actinomycetota</taxon>
        <taxon>Actinomycetes</taxon>
        <taxon>Kitasatosporales</taxon>
        <taxon>Streptomycetaceae</taxon>
        <taxon>Streptomyces</taxon>
    </lineage>
</organism>
<evidence type="ECO:0000256" key="4">
    <source>
        <dbReference type="ARBA" id="ARBA00022679"/>
    </source>
</evidence>
<dbReference type="PANTHER" id="PTHR24421">
    <property type="entry name" value="NITRATE/NITRITE SENSOR PROTEIN NARX-RELATED"/>
    <property type="match status" value="1"/>
</dbReference>
<dbReference type="GO" id="GO:0000155">
    <property type="term" value="F:phosphorelay sensor kinase activity"/>
    <property type="evidence" value="ECO:0007669"/>
    <property type="project" value="InterPro"/>
</dbReference>
<evidence type="ECO:0000256" key="2">
    <source>
        <dbReference type="ARBA" id="ARBA00012438"/>
    </source>
</evidence>
<dbReference type="Gene3D" id="3.30.565.10">
    <property type="entry name" value="Histidine kinase-like ATPase, C-terminal domain"/>
    <property type="match status" value="1"/>
</dbReference>
<dbReference type="SUPFAM" id="SSF55874">
    <property type="entry name" value="ATPase domain of HSP90 chaperone/DNA topoisomerase II/histidine kinase"/>
    <property type="match status" value="1"/>
</dbReference>
<dbReference type="EMBL" id="LGUV01000013">
    <property type="protein sequence ID" value="KOG57234.1"/>
    <property type="molecule type" value="Genomic_DNA"/>
</dbReference>
<dbReference type="PANTHER" id="PTHR24421:SF10">
    <property type="entry name" value="NITRATE_NITRITE SENSOR PROTEIN NARQ"/>
    <property type="match status" value="1"/>
</dbReference>
<keyword evidence="7" id="KW-0067">ATP-binding</keyword>
<dbReference type="GO" id="GO:0046983">
    <property type="term" value="F:protein dimerization activity"/>
    <property type="evidence" value="ECO:0007669"/>
    <property type="project" value="InterPro"/>
</dbReference>
<accession>A0A0L8N3I3</accession>
<comment type="catalytic activity">
    <reaction evidence="1">
        <text>ATP + protein L-histidine = ADP + protein N-phospho-L-histidine.</text>
        <dbReference type="EC" id="2.7.13.3"/>
    </reaction>
</comment>
<dbReference type="GO" id="GO:0005524">
    <property type="term" value="F:ATP binding"/>
    <property type="evidence" value="ECO:0007669"/>
    <property type="project" value="UniProtKB-KW"/>
</dbReference>
<dbReference type="Pfam" id="PF02518">
    <property type="entry name" value="HATPase_c"/>
    <property type="match status" value="1"/>
</dbReference>
<comment type="caution">
    <text evidence="13">The sequence shown here is derived from an EMBL/GenBank/DDBJ whole genome shotgun (WGS) entry which is preliminary data.</text>
</comment>
<evidence type="ECO:0000256" key="6">
    <source>
        <dbReference type="ARBA" id="ARBA00022777"/>
    </source>
</evidence>
<dbReference type="InterPro" id="IPR036890">
    <property type="entry name" value="HATPase_C_sf"/>
</dbReference>
<evidence type="ECO:0000313" key="14">
    <source>
        <dbReference type="Proteomes" id="UP000037084"/>
    </source>
</evidence>
<dbReference type="Gene3D" id="1.20.5.1930">
    <property type="match status" value="1"/>
</dbReference>
<evidence type="ECO:0000256" key="5">
    <source>
        <dbReference type="ARBA" id="ARBA00022741"/>
    </source>
</evidence>
<evidence type="ECO:0000256" key="8">
    <source>
        <dbReference type="ARBA" id="ARBA00023012"/>
    </source>
</evidence>
<keyword evidence="10" id="KW-1133">Transmembrane helix</keyword>
<feature type="transmembrane region" description="Helical" evidence="10">
    <location>
        <begin position="84"/>
        <end position="101"/>
    </location>
</feature>
<evidence type="ECO:0000256" key="7">
    <source>
        <dbReference type="ARBA" id="ARBA00022840"/>
    </source>
</evidence>
<dbReference type="InterPro" id="IPR011712">
    <property type="entry name" value="Sig_transdc_His_kin_sub3_dim/P"/>
</dbReference>
<feature type="transmembrane region" description="Helical" evidence="10">
    <location>
        <begin position="133"/>
        <end position="150"/>
    </location>
</feature>